<dbReference type="InterPro" id="IPR036390">
    <property type="entry name" value="WH_DNA-bd_sf"/>
</dbReference>
<dbReference type="RefSeq" id="WP_174717103.1">
    <property type="nucleotide sequence ID" value="NZ_CP054569.1"/>
</dbReference>
<dbReference type="InterPro" id="IPR008920">
    <property type="entry name" value="TF_FadR/GntR_C"/>
</dbReference>
<dbReference type="SUPFAM" id="SSF48008">
    <property type="entry name" value="GntR ligand-binding domain-like"/>
    <property type="match status" value="1"/>
</dbReference>
<reference evidence="5 6" key="1">
    <citation type="submission" date="2020-05" db="EMBL/GenBank/DDBJ databases">
        <title>FDA dAtabase for Regulatory Grade micrObial Sequences (FDA-ARGOS): Supporting development and validation of Infectious Disease Dx tests.</title>
        <authorList>
            <person name="Sproer C."/>
            <person name="Gronow S."/>
            <person name="Severitt S."/>
            <person name="Schroder I."/>
            <person name="Tallon L."/>
            <person name="Sadzewicz L."/>
            <person name="Zhao X."/>
            <person name="Vavikolanu K."/>
            <person name="Mehta A."/>
            <person name="Aluvathingal J."/>
            <person name="Nadendla S."/>
            <person name="Myers T."/>
            <person name="Yan Y."/>
            <person name="Sichtig H."/>
        </authorList>
    </citation>
    <scope>NUCLEOTIDE SEQUENCE [LARGE SCALE GENOMIC DNA]</scope>
    <source>
        <strain evidence="5 6">FDAARGOS_787</strain>
    </source>
</reference>
<dbReference type="GO" id="GO:0003700">
    <property type="term" value="F:DNA-binding transcription factor activity"/>
    <property type="evidence" value="ECO:0007669"/>
    <property type="project" value="InterPro"/>
</dbReference>
<dbReference type="Pfam" id="PF07729">
    <property type="entry name" value="FCD"/>
    <property type="match status" value="1"/>
</dbReference>
<sequence>MKPRIKSLLDDEPGADGIAAVEEITLSEQVYRRLRRDIMGGAFAPGQSLRLESLKQRYGSSFSPIREALNRLRSERMVVATTSRGFRVAPLSVEELWDACETRILIDCDALRRSLANAGDAWEARLVGAYHALTLAAQRAAESIVLNPELEDALEARHQDFHHALIGACRSPWLLDLSAQLYAQTERYRRPARAGVTAYGPQRSVDQEHRLLLEAAVSRDADRAAATLAAHYRKTAQFIEQVLGQAGRQAANA</sequence>
<feature type="domain" description="HTH gntR-type" evidence="4">
    <location>
        <begin position="24"/>
        <end position="91"/>
    </location>
</feature>
<proteinExistence type="predicted"/>
<keyword evidence="2" id="KW-0238">DNA-binding</keyword>
<evidence type="ECO:0000259" key="4">
    <source>
        <dbReference type="PROSITE" id="PS50949"/>
    </source>
</evidence>
<dbReference type="Gene3D" id="1.20.120.530">
    <property type="entry name" value="GntR ligand-binding domain-like"/>
    <property type="match status" value="1"/>
</dbReference>
<dbReference type="EMBL" id="CP054569">
    <property type="protein sequence ID" value="QKQ49962.1"/>
    <property type="molecule type" value="Genomic_DNA"/>
</dbReference>
<dbReference type="InterPro" id="IPR011711">
    <property type="entry name" value="GntR_C"/>
</dbReference>
<evidence type="ECO:0000256" key="3">
    <source>
        <dbReference type="ARBA" id="ARBA00023163"/>
    </source>
</evidence>
<name>A0A6N0JS36_ACHDE</name>
<gene>
    <name evidence="5" type="ORF">FOC81_25945</name>
</gene>
<evidence type="ECO:0000256" key="2">
    <source>
        <dbReference type="ARBA" id="ARBA00023125"/>
    </source>
</evidence>
<keyword evidence="3" id="KW-0804">Transcription</keyword>
<dbReference type="PANTHER" id="PTHR43537:SF20">
    <property type="entry name" value="HTH-TYPE TRANSCRIPTIONAL REPRESSOR GLAR"/>
    <property type="match status" value="1"/>
</dbReference>
<accession>A0A6N0JS36</accession>
<dbReference type="SUPFAM" id="SSF46785">
    <property type="entry name" value="Winged helix' DNA-binding domain"/>
    <property type="match status" value="1"/>
</dbReference>
<evidence type="ECO:0000256" key="1">
    <source>
        <dbReference type="ARBA" id="ARBA00023015"/>
    </source>
</evidence>
<dbReference type="SMART" id="SM00895">
    <property type="entry name" value="FCD"/>
    <property type="match status" value="1"/>
</dbReference>
<keyword evidence="1" id="KW-0805">Transcription regulation</keyword>
<protein>
    <submittedName>
        <fullName evidence="5">FCD domain-containing protein</fullName>
    </submittedName>
</protein>
<dbReference type="PROSITE" id="PS50949">
    <property type="entry name" value="HTH_GNTR"/>
    <property type="match status" value="1"/>
</dbReference>
<dbReference type="AlphaFoldDB" id="A0A6N0JS36"/>
<dbReference type="Proteomes" id="UP000509782">
    <property type="component" value="Chromosome"/>
</dbReference>
<dbReference type="Gene3D" id="1.10.10.10">
    <property type="entry name" value="Winged helix-like DNA-binding domain superfamily/Winged helix DNA-binding domain"/>
    <property type="match status" value="1"/>
</dbReference>
<organism evidence="5 6">
    <name type="scientific">Achromobacter denitrificans</name>
    <name type="common">Alcaligenes denitrificans</name>
    <dbReference type="NCBI Taxonomy" id="32002"/>
    <lineage>
        <taxon>Bacteria</taxon>
        <taxon>Pseudomonadati</taxon>
        <taxon>Pseudomonadota</taxon>
        <taxon>Betaproteobacteria</taxon>
        <taxon>Burkholderiales</taxon>
        <taxon>Alcaligenaceae</taxon>
        <taxon>Achromobacter</taxon>
    </lineage>
</organism>
<dbReference type="PANTHER" id="PTHR43537">
    <property type="entry name" value="TRANSCRIPTIONAL REGULATOR, GNTR FAMILY"/>
    <property type="match status" value="1"/>
</dbReference>
<dbReference type="InterPro" id="IPR036388">
    <property type="entry name" value="WH-like_DNA-bd_sf"/>
</dbReference>
<evidence type="ECO:0000313" key="5">
    <source>
        <dbReference type="EMBL" id="QKQ49962.1"/>
    </source>
</evidence>
<evidence type="ECO:0000313" key="6">
    <source>
        <dbReference type="Proteomes" id="UP000509782"/>
    </source>
</evidence>
<dbReference type="SMART" id="SM00345">
    <property type="entry name" value="HTH_GNTR"/>
    <property type="match status" value="1"/>
</dbReference>
<dbReference type="InterPro" id="IPR000524">
    <property type="entry name" value="Tscrpt_reg_HTH_GntR"/>
</dbReference>
<dbReference type="Pfam" id="PF00392">
    <property type="entry name" value="GntR"/>
    <property type="match status" value="1"/>
</dbReference>
<dbReference type="GO" id="GO:0003677">
    <property type="term" value="F:DNA binding"/>
    <property type="evidence" value="ECO:0007669"/>
    <property type="project" value="UniProtKB-KW"/>
</dbReference>